<accession>A0A2V1EEA8</accession>
<protein>
    <submittedName>
        <fullName evidence="1">Uncharacterized protein</fullName>
    </submittedName>
</protein>
<keyword evidence="2" id="KW-1185">Reference proteome</keyword>
<dbReference type="AlphaFoldDB" id="A0A2V1EEA8"/>
<dbReference type="Proteomes" id="UP000244855">
    <property type="component" value="Unassembled WGS sequence"/>
</dbReference>
<reference evidence="1 2" key="1">
    <citation type="journal article" date="2018" name="Sci. Rep.">
        <title>Comparative genomics provides insights into the lifestyle and reveals functional heterogeneity of dark septate endophytic fungi.</title>
        <authorList>
            <person name="Knapp D.G."/>
            <person name="Nemeth J.B."/>
            <person name="Barry K."/>
            <person name="Hainaut M."/>
            <person name="Henrissat B."/>
            <person name="Johnson J."/>
            <person name="Kuo A."/>
            <person name="Lim J.H.P."/>
            <person name="Lipzen A."/>
            <person name="Nolan M."/>
            <person name="Ohm R.A."/>
            <person name="Tamas L."/>
            <person name="Grigoriev I.V."/>
            <person name="Spatafora J.W."/>
            <person name="Nagy L.G."/>
            <person name="Kovacs G.M."/>
        </authorList>
    </citation>
    <scope>NUCLEOTIDE SEQUENCE [LARGE SCALE GENOMIC DNA]</scope>
    <source>
        <strain evidence="1 2">DSE2036</strain>
    </source>
</reference>
<name>A0A2V1EEA8_9PLEO</name>
<gene>
    <name evidence="1" type="ORF">DM02DRAFT_11388</name>
</gene>
<proteinExistence type="predicted"/>
<evidence type="ECO:0000313" key="2">
    <source>
        <dbReference type="Proteomes" id="UP000244855"/>
    </source>
</evidence>
<evidence type="ECO:0000313" key="1">
    <source>
        <dbReference type="EMBL" id="PVI08736.1"/>
    </source>
</evidence>
<dbReference type="EMBL" id="KZ805300">
    <property type="protein sequence ID" value="PVI08736.1"/>
    <property type="molecule type" value="Genomic_DNA"/>
</dbReference>
<sequence length="131" mass="14940">MLSLFSSVQLLLFSEIVGLAIHVHAMYADSSRDHFSFTNQSIAPLKIIIFLAAIRTKHMLSCYDFASALTKDTESCKLRMYDLRAEKIKQGIEQSKGHSLYKFEHCFSPYPGNFVQKLTKPIQTLHNTPSR</sequence>
<organism evidence="1 2">
    <name type="scientific">Periconia macrospinosa</name>
    <dbReference type="NCBI Taxonomy" id="97972"/>
    <lineage>
        <taxon>Eukaryota</taxon>
        <taxon>Fungi</taxon>
        <taxon>Dikarya</taxon>
        <taxon>Ascomycota</taxon>
        <taxon>Pezizomycotina</taxon>
        <taxon>Dothideomycetes</taxon>
        <taxon>Pleosporomycetidae</taxon>
        <taxon>Pleosporales</taxon>
        <taxon>Massarineae</taxon>
        <taxon>Periconiaceae</taxon>
        <taxon>Periconia</taxon>
    </lineage>
</organism>